<dbReference type="InterPro" id="IPR021862">
    <property type="entry name" value="DUF3472"/>
</dbReference>
<organism evidence="2 3">
    <name type="scientific">Niabella ginsengisoli</name>
    <dbReference type="NCBI Taxonomy" id="522298"/>
    <lineage>
        <taxon>Bacteria</taxon>
        <taxon>Pseudomonadati</taxon>
        <taxon>Bacteroidota</taxon>
        <taxon>Chitinophagia</taxon>
        <taxon>Chitinophagales</taxon>
        <taxon>Chitinophagaceae</taxon>
        <taxon>Niabella</taxon>
    </lineage>
</organism>
<sequence>MHVAGQSVSVPIAGNTWSSAKESRSLAKTGIREWQNKEQTFTTYIRVATPGTLKLSIDAASPSGNATLGITALSKTHKVEINAQKEYEVGEWMIKDSGYIAFTFSGIAKEGCCFPDINSLKLSGSAINEQTSFVKNNEGNFFYWGRRGPSTHLNYQLPQHVDVEWFYNEVTVPEGNDIIGSYFMANGFGEGYFGMQVNSDTERRILFSVWSPLLPTIQKKFQTSKKLNY</sequence>
<dbReference type="Pfam" id="PF16871">
    <property type="entry name" value="DUF5077"/>
    <property type="match status" value="1"/>
</dbReference>
<dbReference type="InterPro" id="IPR031712">
    <property type="entry name" value="DUF5077"/>
</dbReference>
<dbReference type="Pfam" id="PF11958">
    <property type="entry name" value="DUF3472"/>
    <property type="match status" value="1"/>
</dbReference>
<accession>A0ABS9SP75</accession>
<evidence type="ECO:0000313" key="2">
    <source>
        <dbReference type="EMBL" id="MCH5600166.1"/>
    </source>
</evidence>
<dbReference type="Proteomes" id="UP001202248">
    <property type="component" value="Unassembled WGS sequence"/>
</dbReference>
<evidence type="ECO:0000313" key="3">
    <source>
        <dbReference type="Proteomes" id="UP001202248"/>
    </source>
</evidence>
<dbReference type="EMBL" id="JAKWBL010000004">
    <property type="protein sequence ID" value="MCH5600166.1"/>
    <property type="molecule type" value="Genomic_DNA"/>
</dbReference>
<reference evidence="2 3" key="1">
    <citation type="submission" date="2022-02" db="EMBL/GenBank/DDBJ databases">
        <authorList>
            <person name="Min J."/>
        </authorList>
    </citation>
    <scope>NUCLEOTIDE SEQUENCE [LARGE SCALE GENOMIC DNA]</scope>
    <source>
        <strain evidence="2 3">GR10-1</strain>
    </source>
</reference>
<protein>
    <submittedName>
        <fullName evidence="2">DUF5077 domain-containing protein</fullName>
    </submittedName>
</protein>
<gene>
    <name evidence="2" type="ORF">MKP09_20715</name>
</gene>
<evidence type="ECO:0000259" key="1">
    <source>
        <dbReference type="Pfam" id="PF16871"/>
    </source>
</evidence>
<name>A0ABS9SP75_9BACT</name>
<feature type="domain" description="DUF5077" evidence="1">
    <location>
        <begin position="10"/>
        <end position="126"/>
    </location>
</feature>
<proteinExistence type="predicted"/>
<comment type="caution">
    <text evidence="2">The sequence shown here is derived from an EMBL/GenBank/DDBJ whole genome shotgun (WGS) entry which is preliminary data.</text>
</comment>
<keyword evidence="3" id="KW-1185">Reference proteome</keyword>